<keyword evidence="13 14" id="KW-0998">Cell outer membrane</keyword>
<keyword evidence="3 14" id="KW-0813">Transport</keyword>
<dbReference type="PANTHER" id="PTHR32552:SF82">
    <property type="entry name" value="FCUA PROTEIN"/>
    <property type="match status" value="1"/>
</dbReference>
<keyword evidence="6 14" id="KW-0812">Transmembrane</keyword>
<gene>
    <name evidence="19" type="primary">fcuA_1</name>
    <name evidence="19" type="ORF">GAK30_01822</name>
</gene>
<keyword evidence="10 16" id="KW-0798">TonB box</keyword>
<evidence type="ECO:0000256" key="8">
    <source>
        <dbReference type="ARBA" id="ARBA00023004"/>
    </source>
</evidence>
<comment type="similarity">
    <text evidence="2 14 16">Belongs to the TonB-dependent receptor family.</text>
</comment>
<dbReference type="Pfam" id="PF07660">
    <property type="entry name" value="STN"/>
    <property type="match status" value="1"/>
</dbReference>
<sequence>MTRTRPSAAPLVLAWALAFGAPLAHAQPAASPTAAQAVDIAAQPLGAALNELARQTGLELAVQPQAVAGRTAPAVSGRLTARQALDQLLAGSGLQGSIQGTAMVVTPVAAVSGGGEATLSAITVTASADASAQGLAAAYAGGQVARGARVGILGTQDTMDTPFSVTSYTHELIQNQQARSVADVLQNDPSVRIARGFGNFQESYFIRGFVVGSDDIAYNGLYGIMPRQYTSAELFERVELLRGASAFLNGAAPGGGVGGTLNLVPKRAPNEPLSQVSLGWASGSQHYAAADIARRFGPDQATGVRLNVAHRKGGTGLSGEDVDLDVASIGLDWRDSRTRLSADVGFQNYKLQGARPNVNLGTTTVVPQAPDNGVNYAQPWTHAYERDLYATARGERDLSDTTTAWAAVGALQGREDNRLANVTLTDGATGDASAYRFDNRRQETTLTGETGVRHRFNTGAIQHTLTAALSYYQSKEKNAYAMDFFNTRATNIYRPSDWALPAISGSAFTGGDLSNPGPLTTTRLTSLALGDTVSLLDDRLLVTAGLRYQKISSTTYDYVSDRNGDAYDTSRTSPVLGLVYKLRPQVSLYANYIEGLAKGENIVGDYTNAGQALPPYVSKQKEVGLKYDGGRIGAGVTLFSTDQPGKLVENKTVTANGKNRHQGIELNAYGEPVRGWRVLGGVTLLDAQQKRTGDAETEGKRVIGVPRQQANVGVEWDVPPLRGLTLDTRIVRTGSSYADSANTLRVPGWTRLDLGARYVTEFQGKLLTLRGRINNATNRNYWASSGGYPGNGYLVLGAPRTFALTATVDF</sequence>
<keyword evidence="12 19" id="KW-0675">Receptor</keyword>
<protein>
    <submittedName>
        <fullName evidence="19">Ferrichrome receptor FcuA</fullName>
    </submittedName>
</protein>
<dbReference type="Pfam" id="PF00593">
    <property type="entry name" value="TonB_dep_Rec_b-barrel"/>
    <property type="match status" value="1"/>
</dbReference>
<keyword evidence="8" id="KW-0408">Iron</keyword>
<evidence type="ECO:0000256" key="9">
    <source>
        <dbReference type="ARBA" id="ARBA00023065"/>
    </source>
</evidence>
<feature type="signal peptide" evidence="17">
    <location>
        <begin position="1"/>
        <end position="26"/>
    </location>
</feature>
<proteinExistence type="inferred from homology"/>
<dbReference type="InterPro" id="IPR037066">
    <property type="entry name" value="Plug_dom_sf"/>
</dbReference>
<dbReference type="InterPro" id="IPR010105">
    <property type="entry name" value="TonB_sidphr_rcpt"/>
</dbReference>
<evidence type="ECO:0000256" key="5">
    <source>
        <dbReference type="ARBA" id="ARBA00022496"/>
    </source>
</evidence>
<evidence type="ECO:0000256" key="1">
    <source>
        <dbReference type="ARBA" id="ARBA00004571"/>
    </source>
</evidence>
<accession>A0A7V8FP77</accession>
<evidence type="ECO:0000256" key="13">
    <source>
        <dbReference type="ARBA" id="ARBA00023237"/>
    </source>
</evidence>
<evidence type="ECO:0000256" key="12">
    <source>
        <dbReference type="ARBA" id="ARBA00023170"/>
    </source>
</evidence>
<evidence type="ECO:0000259" key="18">
    <source>
        <dbReference type="SMART" id="SM00965"/>
    </source>
</evidence>
<dbReference type="PANTHER" id="PTHR32552">
    <property type="entry name" value="FERRICHROME IRON RECEPTOR-RELATED"/>
    <property type="match status" value="1"/>
</dbReference>
<dbReference type="GO" id="GO:0038023">
    <property type="term" value="F:signaling receptor activity"/>
    <property type="evidence" value="ECO:0007669"/>
    <property type="project" value="InterPro"/>
</dbReference>
<dbReference type="CDD" id="cd01347">
    <property type="entry name" value="ligand_gated_channel"/>
    <property type="match status" value="1"/>
</dbReference>
<evidence type="ECO:0000256" key="3">
    <source>
        <dbReference type="ARBA" id="ARBA00022448"/>
    </source>
</evidence>
<dbReference type="Gene3D" id="3.55.50.30">
    <property type="match status" value="1"/>
</dbReference>
<dbReference type="AlphaFoldDB" id="A0A7V8FP77"/>
<keyword evidence="5" id="KW-0410">Iron transport</keyword>
<dbReference type="InterPro" id="IPR012910">
    <property type="entry name" value="Plug_dom"/>
</dbReference>
<dbReference type="GO" id="GO:0015344">
    <property type="term" value="F:siderophore uptake transmembrane transporter activity"/>
    <property type="evidence" value="ECO:0007669"/>
    <property type="project" value="TreeGrafter"/>
</dbReference>
<evidence type="ECO:0000256" key="6">
    <source>
        <dbReference type="ARBA" id="ARBA00022692"/>
    </source>
</evidence>
<evidence type="ECO:0000256" key="11">
    <source>
        <dbReference type="ARBA" id="ARBA00023136"/>
    </source>
</evidence>
<dbReference type="PROSITE" id="PS01156">
    <property type="entry name" value="TONB_DEPENDENT_REC_2"/>
    <property type="match status" value="1"/>
</dbReference>
<dbReference type="Gene3D" id="2.170.130.10">
    <property type="entry name" value="TonB-dependent receptor, plug domain"/>
    <property type="match status" value="1"/>
</dbReference>
<dbReference type="NCBIfam" id="TIGR01783">
    <property type="entry name" value="TonB-siderophor"/>
    <property type="match status" value="1"/>
</dbReference>
<feature type="domain" description="Secretin/TonB short N-terminal" evidence="18">
    <location>
        <begin position="58"/>
        <end position="108"/>
    </location>
</feature>
<dbReference type="InterPro" id="IPR036942">
    <property type="entry name" value="Beta-barrel_TonB_sf"/>
</dbReference>
<dbReference type="SUPFAM" id="SSF56935">
    <property type="entry name" value="Porins"/>
    <property type="match status" value="1"/>
</dbReference>
<dbReference type="InterPro" id="IPR039426">
    <property type="entry name" value="TonB-dep_rcpt-like"/>
</dbReference>
<keyword evidence="11 14" id="KW-0472">Membrane</keyword>
<dbReference type="InterPro" id="IPR000531">
    <property type="entry name" value="Beta-barrel_TonB"/>
</dbReference>
<feature type="chain" id="PRO_5030693094" evidence="17">
    <location>
        <begin position="27"/>
        <end position="810"/>
    </location>
</feature>
<dbReference type="PROSITE" id="PS52016">
    <property type="entry name" value="TONB_DEPENDENT_REC_3"/>
    <property type="match status" value="1"/>
</dbReference>
<keyword evidence="7 17" id="KW-0732">Signal</keyword>
<dbReference type="Gene3D" id="2.40.170.20">
    <property type="entry name" value="TonB-dependent receptor, beta-barrel domain"/>
    <property type="match status" value="1"/>
</dbReference>
<dbReference type="Proteomes" id="UP000461670">
    <property type="component" value="Unassembled WGS sequence"/>
</dbReference>
<comment type="caution">
    <text evidence="19">The sequence shown here is derived from an EMBL/GenBank/DDBJ whole genome shotgun (WGS) entry which is preliminary data.</text>
</comment>
<organism evidence="19 20">
    <name type="scientific">Paracidovorax wautersii</name>
    <dbReference type="NCBI Taxonomy" id="1177982"/>
    <lineage>
        <taxon>Bacteria</taxon>
        <taxon>Pseudomonadati</taxon>
        <taxon>Pseudomonadota</taxon>
        <taxon>Betaproteobacteria</taxon>
        <taxon>Burkholderiales</taxon>
        <taxon>Comamonadaceae</taxon>
        <taxon>Paracidovorax</taxon>
    </lineage>
</organism>
<dbReference type="InterPro" id="IPR010917">
    <property type="entry name" value="TonB_rcpt_CS"/>
</dbReference>
<dbReference type="Pfam" id="PF07715">
    <property type="entry name" value="Plug"/>
    <property type="match status" value="1"/>
</dbReference>
<comment type="subcellular location">
    <subcellularLocation>
        <location evidence="1 14">Cell outer membrane</location>
        <topology evidence="1 14">Multi-pass membrane protein</topology>
    </subcellularLocation>
</comment>
<keyword evidence="4 14" id="KW-1134">Transmembrane beta strand</keyword>
<feature type="short sequence motif" description="TonB C-terminal box" evidence="15">
    <location>
        <begin position="793"/>
        <end position="810"/>
    </location>
</feature>
<evidence type="ECO:0000256" key="15">
    <source>
        <dbReference type="PROSITE-ProRule" id="PRU10144"/>
    </source>
</evidence>
<evidence type="ECO:0000256" key="14">
    <source>
        <dbReference type="PROSITE-ProRule" id="PRU01360"/>
    </source>
</evidence>
<dbReference type="EMBL" id="WNDQ01000021">
    <property type="protein sequence ID" value="KAF1021472.1"/>
    <property type="molecule type" value="Genomic_DNA"/>
</dbReference>
<evidence type="ECO:0000256" key="16">
    <source>
        <dbReference type="RuleBase" id="RU003357"/>
    </source>
</evidence>
<evidence type="ECO:0000256" key="4">
    <source>
        <dbReference type="ARBA" id="ARBA00022452"/>
    </source>
</evidence>
<dbReference type="GO" id="GO:0015891">
    <property type="term" value="P:siderophore transport"/>
    <property type="evidence" value="ECO:0007669"/>
    <property type="project" value="InterPro"/>
</dbReference>
<keyword evidence="9" id="KW-0406">Ion transport</keyword>
<dbReference type="GO" id="GO:0009279">
    <property type="term" value="C:cell outer membrane"/>
    <property type="evidence" value="ECO:0007669"/>
    <property type="project" value="UniProtKB-SubCell"/>
</dbReference>
<reference evidence="20" key="1">
    <citation type="journal article" date="2020" name="MBio">
        <title>Horizontal gene transfer to a defensive symbiont with a reduced genome amongst a multipartite beetle microbiome.</title>
        <authorList>
            <person name="Waterworth S.C."/>
            <person name="Florez L.V."/>
            <person name="Rees E.R."/>
            <person name="Hertweck C."/>
            <person name="Kaltenpoth M."/>
            <person name="Kwan J.C."/>
        </authorList>
    </citation>
    <scope>NUCLEOTIDE SEQUENCE [LARGE SCALE GENOMIC DNA]</scope>
</reference>
<evidence type="ECO:0000313" key="19">
    <source>
        <dbReference type="EMBL" id="KAF1021472.1"/>
    </source>
</evidence>
<dbReference type="InterPro" id="IPR011662">
    <property type="entry name" value="Secretin/TonB_short_N"/>
</dbReference>
<name>A0A7V8FP77_9BURK</name>
<evidence type="ECO:0000256" key="7">
    <source>
        <dbReference type="ARBA" id="ARBA00022729"/>
    </source>
</evidence>
<evidence type="ECO:0000256" key="17">
    <source>
        <dbReference type="SAM" id="SignalP"/>
    </source>
</evidence>
<evidence type="ECO:0000256" key="2">
    <source>
        <dbReference type="ARBA" id="ARBA00009810"/>
    </source>
</evidence>
<evidence type="ECO:0000313" key="20">
    <source>
        <dbReference type="Proteomes" id="UP000461670"/>
    </source>
</evidence>
<dbReference type="SMART" id="SM00965">
    <property type="entry name" value="STN"/>
    <property type="match status" value="1"/>
</dbReference>
<evidence type="ECO:0000256" key="10">
    <source>
        <dbReference type="ARBA" id="ARBA00023077"/>
    </source>
</evidence>